<sequence length="177" mass="19062">MTASDPSKRPTMDVAVERFEKIVEAQTEWALRSRLITRGEPRRNFSLKSASGIASKLRDDPNERLIPVISGGSPEQSDAHPEEQSKEQSKNSPQSNLLNSLPSNPPSSPPNSPTSNPTSSLTNNPSSNPSSSPTSSPSSPLTNPLTSSPTKNLRRNLPKSPTSNPTIRYAILVINPV</sequence>
<reference evidence="2 3" key="1">
    <citation type="submission" date="2014-06" db="EMBL/GenBank/DDBJ databases">
        <title>Evolutionary Origins and Diversification of the Mycorrhizal Mutualists.</title>
        <authorList>
            <consortium name="DOE Joint Genome Institute"/>
            <consortium name="Mycorrhizal Genomics Consortium"/>
            <person name="Kohler A."/>
            <person name="Kuo A."/>
            <person name="Nagy L.G."/>
            <person name="Floudas D."/>
            <person name="Copeland A."/>
            <person name="Barry K.W."/>
            <person name="Cichocki N."/>
            <person name="Veneault-Fourrey C."/>
            <person name="LaButti K."/>
            <person name="Lindquist E.A."/>
            <person name="Lipzen A."/>
            <person name="Lundell T."/>
            <person name="Morin E."/>
            <person name="Murat C."/>
            <person name="Riley R."/>
            <person name="Ohm R."/>
            <person name="Sun H."/>
            <person name="Tunlid A."/>
            <person name="Henrissat B."/>
            <person name="Grigoriev I.V."/>
            <person name="Hibbett D.S."/>
            <person name="Martin F."/>
        </authorList>
    </citation>
    <scope>NUCLEOTIDE SEQUENCE [LARGE SCALE GENOMIC DNA]</scope>
    <source>
        <strain evidence="2 3">SS14</strain>
    </source>
</reference>
<dbReference type="HOGENOM" id="CLU_1518782_0_0_1"/>
<name>A0A0C9UXY9_SPHS4</name>
<feature type="compositionally biased region" description="Low complexity" evidence="1">
    <location>
        <begin position="113"/>
        <end position="150"/>
    </location>
</feature>
<accession>A0A0C9UXY9</accession>
<dbReference type="AlphaFoldDB" id="A0A0C9UXY9"/>
<evidence type="ECO:0000256" key="1">
    <source>
        <dbReference type="SAM" id="MobiDB-lite"/>
    </source>
</evidence>
<gene>
    <name evidence="2" type="ORF">M422DRAFT_53966</name>
</gene>
<feature type="compositionally biased region" description="Basic and acidic residues" evidence="1">
    <location>
        <begin position="77"/>
        <end position="89"/>
    </location>
</feature>
<feature type="region of interest" description="Disordered" evidence="1">
    <location>
        <begin position="38"/>
        <end position="166"/>
    </location>
</feature>
<dbReference type="EMBL" id="KN837272">
    <property type="protein sequence ID" value="KIJ29945.1"/>
    <property type="molecule type" value="Genomic_DNA"/>
</dbReference>
<feature type="compositionally biased region" description="Pro residues" evidence="1">
    <location>
        <begin position="103"/>
        <end position="112"/>
    </location>
</feature>
<evidence type="ECO:0000313" key="2">
    <source>
        <dbReference type="EMBL" id="KIJ29945.1"/>
    </source>
</evidence>
<protein>
    <submittedName>
        <fullName evidence="2">Uncharacterized protein</fullName>
    </submittedName>
</protein>
<organism evidence="2 3">
    <name type="scientific">Sphaerobolus stellatus (strain SS14)</name>
    <dbReference type="NCBI Taxonomy" id="990650"/>
    <lineage>
        <taxon>Eukaryota</taxon>
        <taxon>Fungi</taxon>
        <taxon>Dikarya</taxon>
        <taxon>Basidiomycota</taxon>
        <taxon>Agaricomycotina</taxon>
        <taxon>Agaricomycetes</taxon>
        <taxon>Phallomycetidae</taxon>
        <taxon>Geastrales</taxon>
        <taxon>Sphaerobolaceae</taxon>
        <taxon>Sphaerobolus</taxon>
    </lineage>
</organism>
<dbReference type="Proteomes" id="UP000054279">
    <property type="component" value="Unassembled WGS sequence"/>
</dbReference>
<proteinExistence type="predicted"/>
<feature type="compositionally biased region" description="Low complexity" evidence="1">
    <location>
        <begin position="91"/>
        <end position="102"/>
    </location>
</feature>
<evidence type="ECO:0000313" key="3">
    <source>
        <dbReference type="Proteomes" id="UP000054279"/>
    </source>
</evidence>
<keyword evidence="3" id="KW-1185">Reference proteome</keyword>